<keyword evidence="3" id="KW-1185">Reference proteome</keyword>
<dbReference type="InterPro" id="IPR007569">
    <property type="entry name" value="DUF559"/>
</dbReference>
<dbReference type="Gene3D" id="3.40.960.10">
    <property type="entry name" value="VSR Endonuclease"/>
    <property type="match status" value="1"/>
</dbReference>
<evidence type="ECO:0000313" key="3">
    <source>
        <dbReference type="Proteomes" id="UP000321749"/>
    </source>
</evidence>
<dbReference type="Pfam" id="PF04480">
    <property type="entry name" value="DUF559"/>
    <property type="match status" value="1"/>
</dbReference>
<organism evidence="2 3">
    <name type="scientific">Agrococcus baldri</name>
    <dbReference type="NCBI Taxonomy" id="153730"/>
    <lineage>
        <taxon>Bacteria</taxon>
        <taxon>Bacillati</taxon>
        <taxon>Actinomycetota</taxon>
        <taxon>Actinomycetes</taxon>
        <taxon>Micrococcales</taxon>
        <taxon>Microbacteriaceae</taxon>
        <taxon>Agrococcus</taxon>
    </lineage>
</organism>
<reference evidence="2 3" key="1">
    <citation type="submission" date="2019-07" db="EMBL/GenBank/DDBJ databases">
        <title>Whole genome shotgun sequence of Agrococcus baldri NBRC 103055.</title>
        <authorList>
            <person name="Hosoyama A."/>
            <person name="Uohara A."/>
            <person name="Ohji S."/>
            <person name="Ichikawa N."/>
        </authorList>
    </citation>
    <scope>NUCLEOTIDE SEQUENCE [LARGE SCALE GENOMIC DNA]</scope>
    <source>
        <strain evidence="2 3">NBRC 103055</strain>
    </source>
</reference>
<dbReference type="Proteomes" id="UP000321749">
    <property type="component" value="Unassembled WGS sequence"/>
</dbReference>
<dbReference type="InterPro" id="IPR011335">
    <property type="entry name" value="Restrct_endonuc-II-like"/>
</dbReference>
<dbReference type="SUPFAM" id="SSF52980">
    <property type="entry name" value="Restriction endonuclease-like"/>
    <property type="match status" value="1"/>
</dbReference>
<protein>
    <recommendedName>
        <fullName evidence="1">DUF559 domain-containing protein</fullName>
    </recommendedName>
</protein>
<evidence type="ECO:0000259" key="1">
    <source>
        <dbReference type="Pfam" id="PF04480"/>
    </source>
</evidence>
<accession>A0AA87RIC9</accession>
<name>A0AA87RIC9_9MICO</name>
<dbReference type="AlphaFoldDB" id="A0AA87RIC9"/>
<feature type="domain" description="DUF559" evidence="1">
    <location>
        <begin position="194"/>
        <end position="264"/>
    </location>
</feature>
<evidence type="ECO:0000313" key="2">
    <source>
        <dbReference type="EMBL" id="GEK79908.1"/>
    </source>
</evidence>
<dbReference type="EMBL" id="BJUU01000005">
    <property type="protein sequence ID" value="GEK79908.1"/>
    <property type="molecule type" value="Genomic_DNA"/>
</dbReference>
<dbReference type="RefSeq" id="WP_146793712.1">
    <property type="nucleotide sequence ID" value="NZ_BJUU01000005.1"/>
</dbReference>
<comment type="caution">
    <text evidence="2">The sequence shown here is derived from an EMBL/GenBank/DDBJ whole genome shotgun (WGS) entry which is preliminary data.</text>
</comment>
<sequence>MSDAIVLGILTTLQLTSSGWTKWQIERALGTGALVRVRPGWFHDGSPDPAALVAVRAGGCISCFSALRLHGVWTPEGKGNHFRLPRHRRKRKGSRACHPFGERLAVSSAVDSLAVAFRCVLRCGSREDIVVVIDSILHRQLAERETVLEWMAEAPARVRSLLAAADGRSESGTESMVRFRLRALQLAVRIQVRVMQGARVDLLVGERLVIECDSREHHTDAAAYEKDRRRDRELVARGFIVLRVSYRQIHDEWAEIERAILAVVRRGDHRWPRTRKIRT</sequence>
<gene>
    <name evidence="2" type="ORF">ABA31_12590</name>
</gene>
<proteinExistence type="predicted"/>